<proteinExistence type="predicted"/>
<keyword evidence="1" id="KW-1133">Transmembrane helix</keyword>
<dbReference type="Pfam" id="PF12679">
    <property type="entry name" value="ABC2_membrane_2"/>
    <property type="match status" value="1"/>
</dbReference>
<dbReference type="RefSeq" id="WP_153663783.1">
    <property type="nucleotide sequence ID" value="NZ_JAAIKR010000005.1"/>
</dbReference>
<keyword evidence="3" id="KW-1185">Reference proteome</keyword>
<reference evidence="2 3" key="1">
    <citation type="submission" date="2020-02" db="EMBL/GenBank/DDBJ databases">
        <title>Shewanella WXL01 sp. nov., a marine bacterium isolated from green algae in Luhuitou Fringing Reef (Northern South China Sea).</title>
        <authorList>
            <person name="Wang X."/>
        </authorList>
    </citation>
    <scope>NUCLEOTIDE SEQUENCE [LARGE SCALE GENOMIC DNA]</scope>
    <source>
        <strain evidence="2 3">MCCC 1A01895</strain>
    </source>
</reference>
<sequence>MDHNIPSTMRQIGLITQFEMTKRFINRGGMFALAAFTLVWALIILFPVERASSLLMNPSFKELVNNLAGPETFNQLFAAPVAEYAVLWCIALYVFPMFSLFISADQFCSDKQRGTFRFLTLRVSREQLFFGRFIGQMLIQAVLIIIALLATFFLVLTRDSSLLLPSMSAAFFMLINLIIVLLPYVAVMAVFSLIAKTARQASTFAIVLWTITSIIISIINTQYPNLAFLHYILPGSQISSMINSLGLSALTFAPIPIIQTIILLFLGKVIIQRSAL</sequence>
<protein>
    <submittedName>
        <fullName evidence="2">ABC transporter permease subunit</fullName>
    </submittedName>
</protein>
<feature type="transmembrane region" description="Helical" evidence="1">
    <location>
        <begin position="85"/>
        <end position="108"/>
    </location>
</feature>
<evidence type="ECO:0000313" key="3">
    <source>
        <dbReference type="Proteomes" id="UP000811844"/>
    </source>
</evidence>
<feature type="transmembrane region" description="Helical" evidence="1">
    <location>
        <begin position="30"/>
        <end position="48"/>
    </location>
</feature>
<gene>
    <name evidence="2" type="ORF">G3R48_07270</name>
</gene>
<dbReference type="Proteomes" id="UP000811844">
    <property type="component" value="Unassembled WGS sequence"/>
</dbReference>
<feature type="transmembrane region" description="Helical" evidence="1">
    <location>
        <begin position="241"/>
        <end position="266"/>
    </location>
</feature>
<organism evidence="2 3">
    <name type="scientific">Shewanella intestini</name>
    <dbReference type="NCBI Taxonomy" id="2017544"/>
    <lineage>
        <taxon>Bacteria</taxon>
        <taxon>Pseudomonadati</taxon>
        <taxon>Pseudomonadota</taxon>
        <taxon>Gammaproteobacteria</taxon>
        <taxon>Alteromonadales</taxon>
        <taxon>Shewanellaceae</taxon>
        <taxon>Shewanella</taxon>
    </lineage>
</organism>
<evidence type="ECO:0000313" key="2">
    <source>
        <dbReference type="EMBL" id="MBR9727784.1"/>
    </source>
</evidence>
<evidence type="ECO:0000256" key="1">
    <source>
        <dbReference type="SAM" id="Phobius"/>
    </source>
</evidence>
<dbReference type="EMBL" id="JAAIKR010000005">
    <property type="protein sequence ID" value="MBR9727784.1"/>
    <property type="molecule type" value="Genomic_DNA"/>
</dbReference>
<keyword evidence="1" id="KW-0472">Membrane</keyword>
<comment type="caution">
    <text evidence="2">The sequence shown here is derived from an EMBL/GenBank/DDBJ whole genome shotgun (WGS) entry which is preliminary data.</text>
</comment>
<feature type="transmembrane region" description="Helical" evidence="1">
    <location>
        <begin position="201"/>
        <end position="221"/>
    </location>
</feature>
<feature type="transmembrane region" description="Helical" evidence="1">
    <location>
        <begin position="129"/>
        <end position="156"/>
    </location>
</feature>
<accession>A0ABS5I273</accession>
<feature type="transmembrane region" description="Helical" evidence="1">
    <location>
        <begin position="168"/>
        <end position="194"/>
    </location>
</feature>
<name>A0ABS5I273_9GAMM</name>
<keyword evidence="1" id="KW-0812">Transmembrane</keyword>